<evidence type="ECO:0000313" key="8">
    <source>
        <dbReference type="EMBL" id="CAG5083219.1"/>
    </source>
</evidence>
<dbReference type="PIRSF" id="PIRSF000102">
    <property type="entry name" value="Lac_mal_DH"/>
    <property type="match status" value="1"/>
</dbReference>
<evidence type="ECO:0000256" key="3">
    <source>
        <dbReference type="PIRSR" id="PIRSR000102-1"/>
    </source>
</evidence>
<proteinExistence type="inferred from homology"/>
<feature type="domain" description="Lactate/malate dehydrogenase N-terminal" evidence="6">
    <location>
        <begin position="9"/>
        <end position="144"/>
    </location>
</feature>
<sequence>MDESTPVYISIIGPGKIGRTLMLSLINQTKRRYVINIVSRQEVLSGFILDIVQSLQLKNKHRITLNSTSNFNRSSFIFHCAGVSVKQGASRLTTSKDNIAITKELFEKFRPNKDAKVIVITNPVDIISYYTWKFTGLPPKQIIGTGTLLDTIRLHYYMEELVGADKQIETLMLGEHGESIVWAKSHSKINGGAIEDYFTEEQQAKLELDVIHTAARIKQNQGASTYAISLCALEIMEAMIEPDGRVYTVSCLLDEYYKQLLQSPSIYMGLPAQLDQNGVKAILPLKFTPDELAQLQQSAALIESHLIH</sequence>
<dbReference type="SUPFAM" id="SSF51735">
    <property type="entry name" value="NAD(P)-binding Rossmann-fold domains"/>
    <property type="match status" value="1"/>
</dbReference>
<dbReference type="Gene3D" id="3.40.50.720">
    <property type="entry name" value="NAD(P)-binding Rossmann-like Domain"/>
    <property type="match status" value="1"/>
</dbReference>
<dbReference type="GO" id="GO:0004459">
    <property type="term" value="F:L-lactate dehydrogenase (NAD+) activity"/>
    <property type="evidence" value="ECO:0007669"/>
    <property type="project" value="UniProtKB-EC"/>
</dbReference>
<dbReference type="InterPro" id="IPR001236">
    <property type="entry name" value="Lactate/malate_DH_N"/>
</dbReference>
<reference evidence="8" key="1">
    <citation type="submission" date="2021-04" db="EMBL/GenBank/DDBJ databases">
        <authorList>
            <person name="Rodrigo-Torres L."/>
            <person name="Arahal R. D."/>
            <person name="Lucena T."/>
        </authorList>
    </citation>
    <scope>NUCLEOTIDE SEQUENCE</scope>
    <source>
        <strain evidence="8">AS29M-1</strain>
    </source>
</reference>
<feature type="active site" description="Proton acceptor" evidence="3">
    <location>
        <position position="176"/>
    </location>
</feature>
<dbReference type="InterPro" id="IPR015955">
    <property type="entry name" value="Lactate_DH/Glyco_Ohase_4_C"/>
</dbReference>
<evidence type="ECO:0000256" key="1">
    <source>
        <dbReference type="ARBA" id="ARBA00023002"/>
    </source>
</evidence>
<dbReference type="AlphaFoldDB" id="A0A916JND1"/>
<dbReference type="PRINTS" id="PR00086">
    <property type="entry name" value="LLDHDRGNASE"/>
</dbReference>
<dbReference type="EMBL" id="OU015584">
    <property type="protein sequence ID" value="CAG5083219.1"/>
    <property type="molecule type" value="Genomic_DNA"/>
</dbReference>
<dbReference type="PANTHER" id="PTHR43128">
    <property type="entry name" value="L-2-HYDROXYCARBOXYLATE DEHYDROGENASE (NAD(P)(+))"/>
    <property type="match status" value="1"/>
</dbReference>
<evidence type="ECO:0000256" key="5">
    <source>
        <dbReference type="RuleBase" id="RU003369"/>
    </source>
</evidence>
<evidence type="ECO:0000256" key="4">
    <source>
        <dbReference type="PIRSR" id="PIRSR000102-3"/>
    </source>
</evidence>
<evidence type="ECO:0000259" key="6">
    <source>
        <dbReference type="Pfam" id="PF00056"/>
    </source>
</evidence>
<protein>
    <submittedName>
        <fullName evidence="8">L-lactate dehydrogenase 1</fullName>
        <ecNumber evidence="8">1.1.1.27</ecNumber>
    </submittedName>
</protein>
<evidence type="ECO:0000313" key="9">
    <source>
        <dbReference type="Proteomes" id="UP000683507"/>
    </source>
</evidence>
<name>A0A916JND1_9FLAO</name>
<dbReference type="Pfam" id="PF02866">
    <property type="entry name" value="Ldh_1_C"/>
    <property type="match status" value="1"/>
</dbReference>
<comment type="similarity">
    <text evidence="5">Belongs to the LDH/MDH superfamily.</text>
</comment>
<accession>A0A916JND1</accession>
<organism evidence="8 9">
    <name type="scientific">Parvicella tangerina</name>
    <dbReference type="NCBI Taxonomy" id="2829795"/>
    <lineage>
        <taxon>Bacteria</taxon>
        <taxon>Pseudomonadati</taxon>
        <taxon>Bacteroidota</taxon>
        <taxon>Flavobacteriia</taxon>
        <taxon>Flavobacteriales</taxon>
        <taxon>Parvicellaceae</taxon>
        <taxon>Parvicella</taxon>
    </lineage>
</organism>
<dbReference type="GO" id="GO:0006089">
    <property type="term" value="P:lactate metabolic process"/>
    <property type="evidence" value="ECO:0007669"/>
    <property type="project" value="TreeGrafter"/>
</dbReference>
<dbReference type="InterPro" id="IPR001557">
    <property type="entry name" value="L-lactate/malate_DH"/>
</dbReference>
<dbReference type="InterPro" id="IPR036291">
    <property type="entry name" value="NAD(P)-bd_dom_sf"/>
</dbReference>
<dbReference type="InterPro" id="IPR022383">
    <property type="entry name" value="Lactate/malate_DH_C"/>
</dbReference>
<feature type="binding site" evidence="4">
    <location>
        <position position="98"/>
    </location>
    <ligand>
        <name>NAD(+)</name>
        <dbReference type="ChEBI" id="CHEBI:57540"/>
    </ligand>
</feature>
<keyword evidence="1 5" id="KW-0560">Oxidoreductase</keyword>
<evidence type="ECO:0000256" key="2">
    <source>
        <dbReference type="ARBA" id="ARBA00023027"/>
    </source>
</evidence>
<dbReference type="RefSeq" id="WP_258542345.1">
    <property type="nucleotide sequence ID" value="NZ_OU015584.1"/>
</dbReference>
<keyword evidence="2 4" id="KW-0520">NAD</keyword>
<dbReference type="Proteomes" id="UP000683507">
    <property type="component" value="Chromosome"/>
</dbReference>
<evidence type="ECO:0000259" key="7">
    <source>
        <dbReference type="Pfam" id="PF02866"/>
    </source>
</evidence>
<feature type="domain" description="Lactate/malate dehydrogenase C-terminal" evidence="7">
    <location>
        <begin position="147"/>
        <end position="301"/>
    </location>
</feature>
<feature type="binding site" evidence="4">
    <location>
        <begin position="13"/>
        <end position="18"/>
    </location>
    <ligand>
        <name>NAD(+)</name>
        <dbReference type="ChEBI" id="CHEBI:57540"/>
    </ligand>
</feature>
<dbReference type="SUPFAM" id="SSF56327">
    <property type="entry name" value="LDH C-terminal domain-like"/>
    <property type="match status" value="1"/>
</dbReference>
<dbReference type="Gene3D" id="3.90.110.10">
    <property type="entry name" value="Lactate dehydrogenase/glycoside hydrolase, family 4, C-terminal"/>
    <property type="match status" value="1"/>
</dbReference>
<dbReference type="Pfam" id="PF00056">
    <property type="entry name" value="Ldh_1_N"/>
    <property type="match status" value="1"/>
</dbReference>
<feature type="binding site" evidence="4">
    <location>
        <begin position="120"/>
        <end position="122"/>
    </location>
    <ligand>
        <name>NAD(+)</name>
        <dbReference type="ChEBI" id="CHEBI:57540"/>
    </ligand>
</feature>
<dbReference type="KEGG" id="ptan:CRYO30217_02126"/>
<dbReference type="PANTHER" id="PTHR43128:SF16">
    <property type="entry name" value="L-LACTATE DEHYDROGENASE"/>
    <property type="match status" value="1"/>
</dbReference>
<gene>
    <name evidence="8" type="primary">ldh1</name>
    <name evidence="8" type="ORF">CRYO30217_02126</name>
</gene>
<dbReference type="EC" id="1.1.1.27" evidence="8"/>
<keyword evidence="9" id="KW-1185">Reference proteome</keyword>